<dbReference type="AlphaFoldDB" id="A0A656QG79"/>
<comment type="caution">
    <text evidence="6">The sequence shown here is derived from an EMBL/GenBank/DDBJ whole genome shotgun (WGS) entry which is preliminary data.</text>
</comment>
<accession>A0A656QG79</accession>
<dbReference type="EMBL" id="JFHD01000038">
    <property type="protein sequence ID" value="KDR26098.1"/>
    <property type="molecule type" value="Genomic_DNA"/>
</dbReference>
<dbReference type="Pfam" id="PF01614">
    <property type="entry name" value="IclR_C"/>
    <property type="match status" value="1"/>
</dbReference>
<dbReference type="Gene3D" id="3.30.450.40">
    <property type="match status" value="1"/>
</dbReference>
<feature type="domain" description="IclR-ED" evidence="5">
    <location>
        <begin position="68"/>
        <end position="257"/>
    </location>
</feature>
<evidence type="ECO:0000313" key="6">
    <source>
        <dbReference type="EMBL" id="KDR26098.1"/>
    </source>
</evidence>
<dbReference type="GO" id="GO:0003700">
    <property type="term" value="F:DNA-binding transcription factor activity"/>
    <property type="evidence" value="ECO:0007669"/>
    <property type="project" value="TreeGrafter"/>
</dbReference>
<dbReference type="SMART" id="SM00346">
    <property type="entry name" value="HTH_ICLR"/>
    <property type="match status" value="1"/>
</dbReference>
<dbReference type="SUPFAM" id="SSF46785">
    <property type="entry name" value="Winged helix' DNA-binding domain"/>
    <property type="match status" value="1"/>
</dbReference>
<dbReference type="InterPro" id="IPR014757">
    <property type="entry name" value="Tscrpt_reg_IclR_C"/>
</dbReference>
<evidence type="ECO:0000259" key="4">
    <source>
        <dbReference type="PROSITE" id="PS51077"/>
    </source>
</evidence>
<dbReference type="InterPro" id="IPR050707">
    <property type="entry name" value="HTH_MetabolicPath_Reg"/>
</dbReference>
<dbReference type="InterPro" id="IPR029016">
    <property type="entry name" value="GAF-like_dom_sf"/>
</dbReference>
<gene>
    <name evidence="6" type="ORF">BG60_24220</name>
</gene>
<dbReference type="PROSITE" id="PS51077">
    <property type="entry name" value="HTH_ICLR"/>
    <property type="match status" value="1"/>
</dbReference>
<evidence type="ECO:0000313" key="7">
    <source>
        <dbReference type="Proteomes" id="UP000027451"/>
    </source>
</evidence>
<evidence type="ECO:0000256" key="1">
    <source>
        <dbReference type="ARBA" id="ARBA00023015"/>
    </source>
</evidence>
<keyword evidence="7" id="KW-1185">Reference proteome</keyword>
<dbReference type="GO" id="GO:0003677">
    <property type="term" value="F:DNA binding"/>
    <property type="evidence" value="ECO:0007669"/>
    <property type="project" value="UniProtKB-KW"/>
</dbReference>
<dbReference type="SUPFAM" id="SSF55781">
    <property type="entry name" value="GAF domain-like"/>
    <property type="match status" value="1"/>
</dbReference>
<protein>
    <submittedName>
        <fullName evidence="6">Transcriptional regulator</fullName>
    </submittedName>
</protein>
<evidence type="ECO:0000256" key="3">
    <source>
        <dbReference type="ARBA" id="ARBA00023163"/>
    </source>
</evidence>
<name>A0A656QG79_9BURK</name>
<keyword evidence="2" id="KW-0238">DNA-binding</keyword>
<reference evidence="6 7" key="1">
    <citation type="submission" date="2014-03" db="EMBL/GenBank/DDBJ databases">
        <title>Draft Genome Sequences of Four Burkholderia Strains.</title>
        <authorList>
            <person name="Liu X.Y."/>
            <person name="Li C.X."/>
            <person name="Xu J.H."/>
        </authorList>
    </citation>
    <scope>NUCLEOTIDE SEQUENCE [LARGE SCALE GENOMIC DNA]</scope>
    <source>
        <strain evidence="6 7">OP-1</strain>
    </source>
</reference>
<dbReference type="GO" id="GO:0045892">
    <property type="term" value="P:negative regulation of DNA-templated transcription"/>
    <property type="evidence" value="ECO:0007669"/>
    <property type="project" value="TreeGrafter"/>
</dbReference>
<dbReference type="RefSeq" id="WP_008348765.1">
    <property type="nucleotide sequence ID" value="NZ_JFHD01000038.1"/>
</dbReference>
<dbReference type="InterPro" id="IPR036390">
    <property type="entry name" value="WH_DNA-bd_sf"/>
</dbReference>
<evidence type="ECO:0000259" key="5">
    <source>
        <dbReference type="PROSITE" id="PS51078"/>
    </source>
</evidence>
<dbReference type="Pfam" id="PF09339">
    <property type="entry name" value="HTH_IclR"/>
    <property type="match status" value="1"/>
</dbReference>
<evidence type="ECO:0000256" key="2">
    <source>
        <dbReference type="ARBA" id="ARBA00023125"/>
    </source>
</evidence>
<keyword evidence="3" id="KW-0804">Transcription</keyword>
<dbReference type="PANTHER" id="PTHR30136:SF35">
    <property type="entry name" value="HTH-TYPE TRANSCRIPTIONAL REGULATOR RV1719"/>
    <property type="match status" value="1"/>
</dbReference>
<dbReference type="PROSITE" id="PS51078">
    <property type="entry name" value="ICLR_ED"/>
    <property type="match status" value="1"/>
</dbReference>
<feature type="domain" description="HTH iclR-type" evidence="4">
    <location>
        <begin position="13"/>
        <end position="74"/>
    </location>
</feature>
<dbReference type="Gene3D" id="1.10.10.10">
    <property type="entry name" value="Winged helix-like DNA-binding domain superfamily/Winged helix DNA-binding domain"/>
    <property type="match status" value="1"/>
</dbReference>
<dbReference type="OrthoDB" id="9807558at2"/>
<sequence length="257" mass="27528">MSDATGEDKTGGIQVIARTAKILNALSERPGGMSLAEIAKEVELPRSTVQRIVAALGQENLVRADRSDGVRLGPALLRLVGRVHTDVISIVRPHLEQLSAEINETTVLARMSGRDMAFIHIVVAEHVLRVMPRVGGDLPLHSTSGGRALLALHTDLDVKALLGDDYKQVTQSTVHSASGLLRALARIRAQGYAWESNESIEGVSSVAIAIDTVLGPYAICIVAPTARAVEQRELYADRALRLKEILQAEIGRSSIGA</sequence>
<keyword evidence="1" id="KW-0805">Transcription regulation</keyword>
<dbReference type="InterPro" id="IPR011991">
    <property type="entry name" value="ArsR-like_HTH"/>
</dbReference>
<proteinExistence type="predicted"/>
<dbReference type="PANTHER" id="PTHR30136">
    <property type="entry name" value="HELIX-TURN-HELIX TRANSCRIPTIONAL REGULATOR, ICLR FAMILY"/>
    <property type="match status" value="1"/>
</dbReference>
<dbReference type="InterPro" id="IPR005471">
    <property type="entry name" value="Tscrpt_reg_IclR_N"/>
</dbReference>
<dbReference type="CDD" id="cd00090">
    <property type="entry name" value="HTH_ARSR"/>
    <property type="match status" value="1"/>
</dbReference>
<dbReference type="InterPro" id="IPR036388">
    <property type="entry name" value="WH-like_DNA-bd_sf"/>
</dbReference>
<organism evidence="6 7">
    <name type="scientific">Caballeronia zhejiangensis</name>
    <dbReference type="NCBI Taxonomy" id="871203"/>
    <lineage>
        <taxon>Bacteria</taxon>
        <taxon>Pseudomonadati</taxon>
        <taxon>Pseudomonadota</taxon>
        <taxon>Betaproteobacteria</taxon>
        <taxon>Burkholderiales</taxon>
        <taxon>Burkholderiaceae</taxon>
        <taxon>Caballeronia</taxon>
    </lineage>
</organism>
<dbReference type="Proteomes" id="UP000027451">
    <property type="component" value="Unassembled WGS sequence"/>
</dbReference>